<name>A0ABZ3IEX2_9FIRM</name>
<keyword evidence="1" id="KW-0472">Membrane</keyword>
<feature type="transmembrane region" description="Helical" evidence="1">
    <location>
        <begin position="16"/>
        <end position="35"/>
    </location>
</feature>
<protein>
    <submittedName>
        <fullName evidence="2">Uncharacterized protein</fullName>
    </submittedName>
</protein>
<keyword evidence="1" id="KW-0812">Transmembrane</keyword>
<accession>A0ABZ3IEX2</accession>
<evidence type="ECO:0000256" key="1">
    <source>
        <dbReference type="SAM" id="Phobius"/>
    </source>
</evidence>
<evidence type="ECO:0000313" key="3">
    <source>
        <dbReference type="Proteomes" id="UP000216752"/>
    </source>
</evidence>
<organism evidence="2 3">
    <name type="scientific">Sporomusa silvacetica DSM 10669</name>
    <dbReference type="NCBI Taxonomy" id="1123289"/>
    <lineage>
        <taxon>Bacteria</taxon>
        <taxon>Bacillati</taxon>
        <taxon>Bacillota</taxon>
        <taxon>Negativicutes</taxon>
        <taxon>Selenomonadales</taxon>
        <taxon>Sporomusaceae</taxon>
        <taxon>Sporomusa</taxon>
    </lineage>
</organism>
<dbReference type="RefSeq" id="WP_094605326.1">
    <property type="nucleotide sequence ID" value="NZ_CP155573.1"/>
</dbReference>
<reference evidence="2" key="1">
    <citation type="submission" date="2024-05" db="EMBL/GenBank/DDBJ databases">
        <title>Isolation and characterization of Sporomusa carbonis sp. nov., a carboxydotrophic hydrogenogen in the genus of Sporomusa isolated from a charcoal burning pile.</title>
        <authorList>
            <person name="Boeer T."/>
            <person name="Rosenbaum F."/>
            <person name="Eysell L."/>
            <person name="Mueller V."/>
            <person name="Daniel R."/>
            <person name="Poehlein A."/>
        </authorList>
    </citation>
    <scope>NUCLEOTIDE SEQUENCE [LARGE SCALE GENOMIC DNA]</scope>
    <source>
        <strain evidence="2">DSM 10669</strain>
    </source>
</reference>
<keyword evidence="1" id="KW-1133">Transmembrane helix</keyword>
<keyword evidence="3" id="KW-1185">Reference proteome</keyword>
<gene>
    <name evidence="2" type="ORF">SPSIL_002750</name>
</gene>
<dbReference type="Proteomes" id="UP000216752">
    <property type="component" value="Chromosome"/>
</dbReference>
<proteinExistence type="predicted"/>
<sequence length="78" mass="9024">MFEKLKNAVSHLNVKFYLALFLFVWLVGWVLKALYGYQFDLDKLVDLYKWLLGQFAIESGLNTEIPLLKQLGGKNDGK</sequence>
<dbReference type="EMBL" id="CP155573">
    <property type="protein sequence ID" value="XFO64185.1"/>
    <property type="molecule type" value="Genomic_DNA"/>
</dbReference>
<evidence type="ECO:0000313" key="2">
    <source>
        <dbReference type="EMBL" id="XFO64185.1"/>
    </source>
</evidence>